<name>A0ABR2KQ46_9EUKA</name>
<sequence>MLSNEKVDINIVKKSETKINDDKDAYVEATDSEIQETIETEFKTALYFAVENEKLELLNLLLSNESIYVNFAFKSDEYYRLAYYDVNRMEH</sequence>
<dbReference type="Proteomes" id="UP001470230">
    <property type="component" value="Unassembled WGS sequence"/>
</dbReference>
<reference evidence="1 2" key="1">
    <citation type="submission" date="2024-04" db="EMBL/GenBank/DDBJ databases">
        <title>Tritrichomonas musculus Genome.</title>
        <authorList>
            <person name="Alves-Ferreira E."/>
            <person name="Grigg M."/>
            <person name="Lorenzi H."/>
            <person name="Galac M."/>
        </authorList>
    </citation>
    <scope>NUCLEOTIDE SEQUENCE [LARGE SCALE GENOMIC DNA]</scope>
    <source>
        <strain evidence="1 2">EAF2021</strain>
    </source>
</reference>
<keyword evidence="2" id="KW-1185">Reference proteome</keyword>
<accession>A0ABR2KQ46</accession>
<organism evidence="1 2">
    <name type="scientific">Tritrichomonas musculus</name>
    <dbReference type="NCBI Taxonomy" id="1915356"/>
    <lineage>
        <taxon>Eukaryota</taxon>
        <taxon>Metamonada</taxon>
        <taxon>Parabasalia</taxon>
        <taxon>Tritrichomonadida</taxon>
        <taxon>Tritrichomonadidae</taxon>
        <taxon>Tritrichomonas</taxon>
    </lineage>
</organism>
<protein>
    <recommendedName>
        <fullName evidence="3">Ankyrin repeat protein</fullName>
    </recommendedName>
</protein>
<evidence type="ECO:0008006" key="3">
    <source>
        <dbReference type="Google" id="ProtNLM"/>
    </source>
</evidence>
<proteinExistence type="predicted"/>
<dbReference type="EMBL" id="JAPFFF010000004">
    <property type="protein sequence ID" value="KAK8892953.1"/>
    <property type="molecule type" value="Genomic_DNA"/>
</dbReference>
<evidence type="ECO:0000313" key="1">
    <source>
        <dbReference type="EMBL" id="KAK8892953.1"/>
    </source>
</evidence>
<gene>
    <name evidence="1" type="ORF">M9Y10_030207</name>
</gene>
<comment type="caution">
    <text evidence="1">The sequence shown here is derived from an EMBL/GenBank/DDBJ whole genome shotgun (WGS) entry which is preliminary data.</text>
</comment>
<evidence type="ECO:0000313" key="2">
    <source>
        <dbReference type="Proteomes" id="UP001470230"/>
    </source>
</evidence>